<dbReference type="InterPro" id="IPR011033">
    <property type="entry name" value="PRC_barrel-like_sf"/>
</dbReference>
<organism evidence="4 5">
    <name type="scientific">Azospirillum thiophilum</name>
    <dbReference type="NCBI Taxonomy" id="528244"/>
    <lineage>
        <taxon>Bacteria</taxon>
        <taxon>Pseudomonadati</taxon>
        <taxon>Pseudomonadota</taxon>
        <taxon>Alphaproteobacteria</taxon>
        <taxon>Rhodospirillales</taxon>
        <taxon>Azospirillaceae</taxon>
        <taxon>Azospirillum</taxon>
    </lineage>
</organism>
<evidence type="ECO:0000313" key="5">
    <source>
        <dbReference type="Proteomes" id="UP000069935"/>
    </source>
</evidence>
<feature type="domain" description="PRC-barrel" evidence="2">
    <location>
        <begin position="203"/>
        <end position="272"/>
    </location>
</feature>
<accession>A0AAC9EYN1</accession>
<feature type="chain" id="PRO_5042246427" description="DUF4142 domain-containing protein" evidence="1">
    <location>
        <begin position="24"/>
        <end position="301"/>
    </location>
</feature>
<dbReference type="AlphaFoldDB" id="A0AAC9EYN1"/>
<dbReference type="PANTHER" id="PTHR38593:SF1">
    <property type="entry name" value="BLR2558 PROTEIN"/>
    <property type="match status" value="1"/>
</dbReference>
<evidence type="ECO:0008006" key="6">
    <source>
        <dbReference type="Google" id="ProtNLM"/>
    </source>
</evidence>
<name>A0AAC9EYN1_9PROT</name>
<dbReference type="Pfam" id="PF05239">
    <property type="entry name" value="PRC"/>
    <property type="match status" value="1"/>
</dbReference>
<reference evidence="5" key="1">
    <citation type="submission" date="2015-08" db="EMBL/GenBank/DDBJ databases">
        <title>Complete Genome Sequence of Azospirillum thiophilum BV-S.</title>
        <authorList>
            <person name="Fomenkov A."/>
            <person name="Vincze T."/>
            <person name="Grabovich M."/>
            <person name="Dubinina G."/>
            <person name="Orlova M."/>
            <person name="Belousova E."/>
            <person name="Roberts R.J."/>
        </authorList>
    </citation>
    <scope>NUCLEOTIDE SEQUENCE [LARGE SCALE GENOMIC DNA]</scope>
    <source>
        <strain evidence="5">BV-S</strain>
    </source>
</reference>
<dbReference type="KEGG" id="ati:AL072_28560"/>
<proteinExistence type="predicted"/>
<dbReference type="SUPFAM" id="SSF50346">
    <property type="entry name" value="PRC-barrel domain"/>
    <property type="match status" value="1"/>
</dbReference>
<protein>
    <recommendedName>
        <fullName evidence="6">DUF4142 domain-containing protein</fullName>
    </recommendedName>
</protein>
<dbReference type="RefSeq" id="WP_045584901.1">
    <property type="nucleotide sequence ID" value="NZ_CP012406.1"/>
</dbReference>
<keyword evidence="5" id="KW-1185">Reference proteome</keyword>
<feature type="domain" description="DUF4142" evidence="3">
    <location>
        <begin position="41"/>
        <end position="176"/>
    </location>
</feature>
<dbReference type="PANTHER" id="PTHR38593">
    <property type="entry name" value="BLR2558 PROTEIN"/>
    <property type="match status" value="1"/>
</dbReference>
<dbReference type="Proteomes" id="UP000069935">
    <property type="component" value="Chromosome 6"/>
</dbReference>
<reference evidence="4 5" key="2">
    <citation type="journal article" date="2016" name="Genome Announc.">
        <title>Complete Genome Sequence of a Strain of Azospirillum thiophilum Isolated from a Sulfide Spring.</title>
        <authorList>
            <person name="Fomenkov A."/>
            <person name="Vincze T."/>
            <person name="Grabovich M."/>
            <person name="Anton B.P."/>
            <person name="Dubinina G."/>
            <person name="Orlova M."/>
            <person name="Belousova E."/>
            <person name="Roberts R.J."/>
        </authorList>
    </citation>
    <scope>NUCLEOTIDE SEQUENCE [LARGE SCALE GENOMIC DNA]</scope>
    <source>
        <strain evidence="4 5">BV-S</strain>
    </source>
</reference>
<dbReference type="Pfam" id="PF13628">
    <property type="entry name" value="DUF4142"/>
    <property type="match status" value="1"/>
</dbReference>
<dbReference type="Gene3D" id="1.20.1260.10">
    <property type="match status" value="1"/>
</dbReference>
<feature type="signal peptide" evidence="1">
    <location>
        <begin position="1"/>
        <end position="23"/>
    </location>
</feature>
<evidence type="ECO:0000259" key="2">
    <source>
        <dbReference type="Pfam" id="PF05239"/>
    </source>
</evidence>
<dbReference type="InterPro" id="IPR025419">
    <property type="entry name" value="DUF4142"/>
</dbReference>
<dbReference type="Gene3D" id="2.30.30.240">
    <property type="entry name" value="PRC-barrel domain"/>
    <property type="match status" value="1"/>
</dbReference>
<evidence type="ECO:0000256" key="1">
    <source>
        <dbReference type="SAM" id="SignalP"/>
    </source>
</evidence>
<sequence>MKRHHLLATAALMLFAAPAIALAQTPTPAKTATQAGQPAQADKTFAEKAAISDMFEIQAGKLAQEQAKDAGVKQFGSHMAADHGKTSEAMKALAQQKSMTLPTSLDSEHQQKLDQLRALKADQFDAAYLQGQIEAHQTAVALFRTQAETGKDADLKRFAEQTLPTLEQHLRQVRDLRPAVASATGTTGNAAGNATQQRTSFESLMGKDVYGQDGNKLGDVADIILDPQSGNATQVILDRGGILGIGAKQVALDYNLLNADGDRLVARQVTEDQVKQMAEFEYDGTTVSLGKRGAAPSGNTQ</sequence>
<evidence type="ECO:0000313" key="4">
    <source>
        <dbReference type="EMBL" id="ALG74951.1"/>
    </source>
</evidence>
<dbReference type="InterPro" id="IPR027275">
    <property type="entry name" value="PRC-brl_dom"/>
</dbReference>
<dbReference type="InterPro" id="IPR012347">
    <property type="entry name" value="Ferritin-like"/>
</dbReference>
<evidence type="ECO:0000259" key="3">
    <source>
        <dbReference type="Pfam" id="PF13628"/>
    </source>
</evidence>
<gene>
    <name evidence="4" type="ORF">AL072_28560</name>
</gene>
<keyword evidence="1" id="KW-0732">Signal</keyword>
<dbReference type="EMBL" id="CP012406">
    <property type="protein sequence ID" value="ALG74951.1"/>
    <property type="molecule type" value="Genomic_DNA"/>
</dbReference>